<comment type="subcellular location">
    <subcellularLocation>
        <location evidence="1">Membrane</location>
        <topology evidence="1">Multi-pass membrane protein</topology>
    </subcellularLocation>
</comment>
<sequence length="508" mass="55977">MATTVANEDSKTPSSPELAIIDSHTDDRGHTDGLDDAYLQASTFSRFYRGVLFQMILFGALSFVGPAISDAISNLGGGGLSTPYLGNLANSLDYAASCLVAFMGGPLVNKFGIKWSCMIAAVSMPLAGSSYYVSAKYGIDWYLLFSKGLLWPFFTSRRRRRCYHTPNKMIGASIWVRKPLNLSFGRTVDTDDLGLGIWSAMRSSGSVMGGAINFSTNYSKSSVGGIAWYTYLIFVGFECTGVIWAFLLSPTQLVRRRDGSKIIMPSRISWKQEFAALLKHLQRKKTWLLFLPAFYSFFYGGTMGTYLSLHFSVRARALSSLIIPSVTIPIVIAYGRLLDLTRWSQPKRAWIAFALWVIPQTACFIWIGIQYSKFGSATLGLDYEQDGRRWAVAYVPYLIIFTTGYWTQLSLYWILGTFSTDIGSSSRTGGLFRAFETAGQAVSYAINSTSGASPIVPFYVNFAILIITVPCMVLLIRMVPEAPCDTDIDAGNAVVIEGIPAKDQTMAT</sequence>
<comment type="caution">
    <text evidence="7">The sequence shown here is derived from an EMBL/GenBank/DDBJ whole genome shotgun (WGS) entry which is preliminary data.</text>
</comment>
<protein>
    <recommendedName>
        <fullName evidence="9">UNC93-like protein 2</fullName>
    </recommendedName>
</protein>
<evidence type="ECO:0000313" key="8">
    <source>
        <dbReference type="Proteomes" id="UP001152592"/>
    </source>
</evidence>
<evidence type="ECO:0000256" key="6">
    <source>
        <dbReference type="SAM" id="Phobius"/>
    </source>
</evidence>
<evidence type="ECO:0000256" key="2">
    <source>
        <dbReference type="ARBA" id="ARBA00022692"/>
    </source>
</evidence>
<feature type="transmembrane region" description="Helical" evidence="6">
    <location>
        <begin position="287"/>
        <end position="309"/>
    </location>
</feature>
<dbReference type="SUPFAM" id="SSF103473">
    <property type="entry name" value="MFS general substrate transporter"/>
    <property type="match status" value="1"/>
</dbReference>
<reference evidence="7" key="1">
    <citation type="submission" date="2021-07" db="EMBL/GenBank/DDBJ databases">
        <authorList>
            <person name="Branca A.L. A."/>
        </authorList>
    </citation>
    <scope>NUCLEOTIDE SEQUENCE</scope>
</reference>
<feature type="transmembrane region" description="Helical" evidence="6">
    <location>
        <begin position="115"/>
        <end position="133"/>
    </location>
</feature>
<feature type="transmembrane region" description="Helical" evidence="6">
    <location>
        <begin position="47"/>
        <end position="68"/>
    </location>
</feature>
<evidence type="ECO:0000256" key="4">
    <source>
        <dbReference type="ARBA" id="ARBA00023136"/>
    </source>
</evidence>
<dbReference type="Proteomes" id="UP001152592">
    <property type="component" value="Unassembled WGS sequence"/>
</dbReference>
<evidence type="ECO:0000256" key="5">
    <source>
        <dbReference type="SAM" id="MobiDB-lite"/>
    </source>
</evidence>
<dbReference type="GO" id="GO:0016020">
    <property type="term" value="C:membrane"/>
    <property type="evidence" value="ECO:0007669"/>
    <property type="project" value="UniProtKB-SubCell"/>
</dbReference>
<feature type="transmembrane region" description="Helical" evidence="6">
    <location>
        <begin position="458"/>
        <end position="476"/>
    </location>
</feature>
<keyword evidence="4 6" id="KW-0472">Membrane</keyword>
<feature type="compositionally biased region" description="Polar residues" evidence="5">
    <location>
        <begin position="1"/>
        <end position="15"/>
    </location>
</feature>
<dbReference type="OrthoDB" id="5401170at2759"/>
<feature type="transmembrane region" description="Helical" evidence="6">
    <location>
        <begin position="321"/>
        <end position="337"/>
    </location>
</feature>
<accession>A0A9W4ILF3</accession>
<gene>
    <name evidence="7" type="ORF">PSALAMII_LOCUS2478</name>
</gene>
<feature type="transmembrane region" description="Helical" evidence="6">
    <location>
        <begin position="226"/>
        <end position="247"/>
    </location>
</feature>
<proteinExistence type="predicted"/>
<dbReference type="PANTHER" id="PTHR23294">
    <property type="entry name" value="ET TRANSLATION PRODUCT-RELATED"/>
    <property type="match status" value="1"/>
</dbReference>
<evidence type="ECO:0000256" key="3">
    <source>
        <dbReference type="ARBA" id="ARBA00022989"/>
    </source>
</evidence>
<organism evidence="7 8">
    <name type="scientific">Penicillium salamii</name>
    <dbReference type="NCBI Taxonomy" id="1612424"/>
    <lineage>
        <taxon>Eukaryota</taxon>
        <taxon>Fungi</taxon>
        <taxon>Dikarya</taxon>
        <taxon>Ascomycota</taxon>
        <taxon>Pezizomycotina</taxon>
        <taxon>Eurotiomycetes</taxon>
        <taxon>Eurotiomycetidae</taxon>
        <taxon>Eurotiales</taxon>
        <taxon>Aspergillaceae</taxon>
        <taxon>Penicillium</taxon>
    </lineage>
</organism>
<feature type="region of interest" description="Disordered" evidence="5">
    <location>
        <begin position="1"/>
        <end position="27"/>
    </location>
</feature>
<dbReference type="InterPro" id="IPR036259">
    <property type="entry name" value="MFS_trans_sf"/>
</dbReference>
<dbReference type="EMBL" id="CAJVPD010000110">
    <property type="protein sequence ID" value="CAG8328137.1"/>
    <property type="molecule type" value="Genomic_DNA"/>
</dbReference>
<evidence type="ECO:0000313" key="7">
    <source>
        <dbReference type="EMBL" id="CAG8328137.1"/>
    </source>
</evidence>
<feature type="transmembrane region" description="Helical" evidence="6">
    <location>
        <begin position="349"/>
        <end position="369"/>
    </location>
</feature>
<name>A0A9W4ILF3_9EURO</name>
<dbReference type="InterPro" id="IPR051617">
    <property type="entry name" value="UNC-93-like_regulator"/>
</dbReference>
<dbReference type="PANTHER" id="PTHR23294:SF19">
    <property type="entry name" value="DUF895 DOMAIN MEMBRANE PROTEIN-RELATED"/>
    <property type="match status" value="1"/>
</dbReference>
<keyword evidence="2 6" id="KW-0812">Transmembrane</keyword>
<evidence type="ECO:0008006" key="9">
    <source>
        <dbReference type="Google" id="ProtNLM"/>
    </source>
</evidence>
<keyword evidence="3 6" id="KW-1133">Transmembrane helix</keyword>
<feature type="transmembrane region" description="Helical" evidence="6">
    <location>
        <begin position="390"/>
        <end position="415"/>
    </location>
</feature>
<dbReference type="AlphaFoldDB" id="A0A9W4ILF3"/>
<evidence type="ECO:0000256" key="1">
    <source>
        <dbReference type="ARBA" id="ARBA00004141"/>
    </source>
</evidence>